<dbReference type="PANTHER" id="PTHR33540:SF1">
    <property type="entry name" value="N-ACETYLMURAMATE_N-ACETYLGLUCOSAMINE KINASE"/>
    <property type="match status" value="1"/>
</dbReference>
<dbReference type="SUPFAM" id="SSF56112">
    <property type="entry name" value="Protein kinase-like (PK-like)"/>
    <property type="match status" value="1"/>
</dbReference>
<reference evidence="4 5" key="1">
    <citation type="submission" date="2018-06" db="EMBL/GenBank/DDBJ databases">
        <authorList>
            <consortium name="Pathogen Informatics"/>
            <person name="Doyle S."/>
        </authorList>
    </citation>
    <scope>NUCLEOTIDE SEQUENCE [LARGE SCALE GENOMIC DNA]</scope>
    <source>
        <strain evidence="4 5">NCTC13316</strain>
    </source>
</reference>
<keyword evidence="5" id="KW-1185">Reference proteome</keyword>
<dbReference type="AlphaFoldDB" id="A0A378JJ41"/>
<proteinExistence type="predicted"/>
<dbReference type="GO" id="GO:0005524">
    <property type="term" value="F:ATP binding"/>
    <property type="evidence" value="ECO:0007669"/>
    <property type="project" value="UniProtKB-KW"/>
</dbReference>
<gene>
    <name evidence="4" type="ORF">NCTC13316_00306</name>
</gene>
<keyword evidence="2" id="KW-0067">ATP-binding</keyword>
<evidence type="ECO:0000256" key="1">
    <source>
        <dbReference type="ARBA" id="ARBA00022741"/>
    </source>
</evidence>
<evidence type="ECO:0000313" key="4">
    <source>
        <dbReference type="EMBL" id="STX50239.1"/>
    </source>
</evidence>
<dbReference type="Proteomes" id="UP000254794">
    <property type="component" value="Unassembled WGS sequence"/>
</dbReference>
<sequence length="327" mass="38329">MHSRQNALSNWLTQVLGSNEFSLFLLTGDASFRQYYRLNFKGNSYIIMDAPPGKENLKSFIEIADFFRAHGLLTPKVYAVNDLDGFALLDDFGDTLFLSQLSTDTADFLYKSAIETLLVLQQCPLKSTYQFPHFDRNFMLGELNLFTEWFLNAYLKLTLTPEEKNLIDTTFNWLITEIEKQPKVIIHRDYHSRNIMLPGAAFNHQLALIDFQDAMQGPITYDLVSLLKDCYIQWPPEQISQWLTVFYEQSPKLKHWNFSSFVRAFDVCGIQRHLKILGIFCRLYLRDKKPNYLGDLPLTLHYLTACLESYKELEAFYYFLQKRIRLP</sequence>
<keyword evidence="4" id="KW-0808">Transferase</keyword>
<evidence type="ECO:0000313" key="5">
    <source>
        <dbReference type="Proteomes" id="UP000254794"/>
    </source>
</evidence>
<name>A0A378JJ41_9GAMM</name>
<protein>
    <submittedName>
        <fullName evidence="4">Putative phosphotransferase</fullName>
    </submittedName>
</protein>
<evidence type="ECO:0000256" key="2">
    <source>
        <dbReference type="ARBA" id="ARBA00022840"/>
    </source>
</evidence>
<evidence type="ECO:0000259" key="3">
    <source>
        <dbReference type="Pfam" id="PF01636"/>
    </source>
</evidence>
<accession>A0A378JJ41</accession>
<dbReference type="Gene3D" id="3.90.1200.10">
    <property type="match status" value="1"/>
</dbReference>
<feature type="domain" description="Aminoglycoside phosphotransferase" evidence="3">
    <location>
        <begin position="26"/>
        <end position="242"/>
    </location>
</feature>
<dbReference type="InterPro" id="IPR011009">
    <property type="entry name" value="Kinase-like_dom_sf"/>
</dbReference>
<keyword evidence="1" id="KW-0547">Nucleotide-binding</keyword>
<dbReference type="Gene3D" id="3.30.200.20">
    <property type="entry name" value="Phosphorylase Kinase, domain 1"/>
    <property type="match status" value="1"/>
</dbReference>
<organism evidence="4 5">
    <name type="scientific">Legionella busanensis</name>
    <dbReference type="NCBI Taxonomy" id="190655"/>
    <lineage>
        <taxon>Bacteria</taxon>
        <taxon>Pseudomonadati</taxon>
        <taxon>Pseudomonadota</taxon>
        <taxon>Gammaproteobacteria</taxon>
        <taxon>Legionellales</taxon>
        <taxon>Legionellaceae</taxon>
        <taxon>Legionella</taxon>
    </lineage>
</organism>
<dbReference type="RefSeq" id="WP_115329878.1">
    <property type="nucleotide sequence ID" value="NZ_CAAAHP010000011.1"/>
</dbReference>
<dbReference type="InterPro" id="IPR002575">
    <property type="entry name" value="Aminoglycoside_PTrfase"/>
</dbReference>
<dbReference type="PANTHER" id="PTHR33540">
    <property type="entry name" value="TRNA THREONYLCARBAMOYLADENOSINE BIOSYNTHESIS PROTEIN TSAE"/>
    <property type="match status" value="1"/>
</dbReference>
<dbReference type="Pfam" id="PF01636">
    <property type="entry name" value="APH"/>
    <property type="match status" value="1"/>
</dbReference>
<dbReference type="EMBL" id="UGOD01000001">
    <property type="protein sequence ID" value="STX50239.1"/>
    <property type="molecule type" value="Genomic_DNA"/>
</dbReference>
<dbReference type="OrthoDB" id="9809275at2"/>
<dbReference type="GO" id="GO:0016740">
    <property type="term" value="F:transferase activity"/>
    <property type="evidence" value="ECO:0007669"/>
    <property type="project" value="UniProtKB-KW"/>
</dbReference>